<evidence type="ECO:0000313" key="1">
    <source>
        <dbReference type="EMBL" id="MDR0184261.1"/>
    </source>
</evidence>
<comment type="caution">
    <text evidence="1">The sequence shown here is derived from an EMBL/GenBank/DDBJ whole genome shotgun (WGS) entry which is preliminary data.</text>
</comment>
<organism evidence="1 2">
    <name type="scientific">Lysobacter arvi</name>
    <dbReference type="NCBI Taxonomy" id="3038776"/>
    <lineage>
        <taxon>Bacteria</taxon>
        <taxon>Pseudomonadati</taxon>
        <taxon>Pseudomonadota</taxon>
        <taxon>Gammaproteobacteria</taxon>
        <taxon>Lysobacterales</taxon>
        <taxon>Lysobacteraceae</taxon>
        <taxon>Lysobacter</taxon>
    </lineage>
</organism>
<dbReference type="Proteomes" id="UP001233535">
    <property type="component" value="Unassembled WGS sequence"/>
</dbReference>
<dbReference type="EMBL" id="JARUHG010000005">
    <property type="protein sequence ID" value="MDR0184261.1"/>
    <property type="molecule type" value="Genomic_DNA"/>
</dbReference>
<dbReference type="RefSeq" id="WP_309263385.1">
    <property type="nucleotide sequence ID" value="NZ_JARUHG010000005.1"/>
</dbReference>
<name>A0ABU1CH25_9GAMM</name>
<reference evidence="1 2" key="1">
    <citation type="submission" date="2023-04" db="EMBL/GenBank/DDBJ databases">
        <title>Lysobacter sp. strain UC isolated from soil sample.</title>
        <authorList>
            <person name="Choksket S."/>
            <person name="Harshvardhan F."/>
            <person name="Rana R."/>
            <person name="Patil P.B."/>
            <person name="Korpole S."/>
        </authorList>
    </citation>
    <scope>NUCLEOTIDE SEQUENCE [LARGE SCALE GENOMIC DNA]</scope>
    <source>
        <strain evidence="1 2">UC</strain>
    </source>
</reference>
<accession>A0ABU1CH25</accession>
<evidence type="ECO:0000313" key="2">
    <source>
        <dbReference type="Proteomes" id="UP001233535"/>
    </source>
</evidence>
<gene>
    <name evidence="1" type="ORF">P8609_14950</name>
</gene>
<proteinExistence type="predicted"/>
<sequence>MTIEQTMPRGLGLEDFRASLQSNGWTTATGGDLPRVVAEAAADAMLGVKPPKGVGYASSAIGLAGALLQDPTGSLATKNPPNFANLLNTMYALGGSADGQTAAGRWFDVARYYSAAGKLKDLEDALAGTTLKRFLPEGAWPPTAPQVAKASVPEPAPSWWQEDVISAGVGTPFSWFHSSWNRLCTPAWYTILPPRRWAGWAVCVLRNAIGFTFLWEANFFLELARGIADHERDTATVARWALNPTRPLVPYQRGGIAQMDVMPSIRRLLTQGLACRKAIIEAASELSDEPNDLVSLVETLRTANPKSIKAALGGGGDKGGLSNLIETVRYSLLARSALDTPDHHALLKVVSRNYTHVAPAPEWIVVMSAMAATGPSDVVRLGDVQRSLEGVGFKPRIDFLLGELERAGLCASASDGDEGIEINLGFGRK</sequence>
<keyword evidence="2" id="KW-1185">Reference proteome</keyword>
<protein>
    <submittedName>
        <fullName evidence="1">Uncharacterized protein</fullName>
    </submittedName>
</protein>